<proteinExistence type="predicted"/>
<protein>
    <recommendedName>
        <fullName evidence="4">Chemotaxis phosphatase CheX</fullName>
    </recommendedName>
</protein>
<dbReference type="STRING" id="112901.SAMN04488500_103229"/>
<evidence type="ECO:0000256" key="1">
    <source>
        <dbReference type="ARBA" id="ARBA00022500"/>
    </source>
</evidence>
<dbReference type="GO" id="GO:0006935">
    <property type="term" value="P:chemotaxis"/>
    <property type="evidence" value="ECO:0007669"/>
    <property type="project" value="UniProtKB-KW"/>
</dbReference>
<dbReference type="SUPFAM" id="SSF103039">
    <property type="entry name" value="CheC-like"/>
    <property type="match status" value="1"/>
</dbReference>
<gene>
    <name evidence="2" type="ORF">SAMN04488500_103229</name>
</gene>
<accession>A0A1W1ZF16</accession>
<name>A0A1W1ZF16_9FIRM</name>
<reference evidence="2 3" key="1">
    <citation type="submission" date="2017-04" db="EMBL/GenBank/DDBJ databases">
        <authorList>
            <person name="Afonso C.L."/>
            <person name="Miller P.J."/>
            <person name="Scott M.A."/>
            <person name="Spackman E."/>
            <person name="Goraichik I."/>
            <person name="Dimitrov K.M."/>
            <person name="Suarez D.L."/>
            <person name="Swayne D.E."/>
        </authorList>
    </citation>
    <scope>NUCLEOTIDE SEQUENCE [LARGE SCALE GENOMIC DNA]</scope>
    <source>
        <strain evidence="2 3">DSM 5090</strain>
    </source>
</reference>
<keyword evidence="3" id="KW-1185">Reference proteome</keyword>
<dbReference type="EMBL" id="FWXI01000003">
    <property type="protein sequence ID" value="SMC46731.1"/>
    <property type="molecule type" value="Genomic_DNA"/>
</dbReference>
<evidence type="ECO:0000313" key="3">
    <source>
        <dbReference type="Proteomes" id="UP000192738"/>
    </source>
</evidence>
<organism evidence="2 3">
    <name type="scientific">Sporomusa malonica</name>
    <dbReference type="NCBI Taxonomy" id="112901"/>
    <lineage>
        <taxon>Bacteria</taxon>
        <taxon>Bacillati</taxon>
        <taxon>Bacillota</taxon>
        <taxon>Negativicutes</taxon>
        <taxon>Selenomonadales</taxon>
        <taxon>Sporomusaceae</taxon>
        <taxon>Sporomusa</taxon>
    </lineage>
</organism>
<sequence length="290" mass="32688">MFTQYFGQYLFNKGIISADQLCDLLAYEQSARVKLGVLALNSSLMTATQIEEVHELQRTMDRRFGEIALSKGYLTQPQLDNLLNQQSSRHLGLNQAIIDKNYLSLSQLEAALESFKQDTQLSQEQLQALQSADIDQIVPLFLDFPQDDLGRLHYEYVTLLLKNIVRFLNDQPLLSRPLPLTKQTEGWIISQQAVGDRTLSTALVLKDSALIDLATRFSQEEITQVDELAKDSVAEFLNLHNGIFLINMSDIGFELDLKPQTAQTYSDSVSGYRIPITLTFGPIELVLSIT</sequence>
<dbReference type="InterPro" id="IPR028976">
    <property type="entry name" value="CheC-like_sf"/>
</dbReference>
<dbReference type="AlphaFoldDB" id="A0A1W1ZF16"/>
<dbReference type="Gene3D" id="3.40.1550.10">
    <property type="entry name" value="CheC-like"/>
    <property type="match status" value="1"/>
</dbReference>
<dbReference type="Proteomes" id="UP000192738">
    <property type="component" value="Unassembled WGS sequence"/>
</dbReference>
<dbReference type="RefSeq" id="WP_084574558.1">
    <property type="nucleotide sequence ID" value="NZ_CP155572.1"/>
</dbReference>
<dbReference type="OrthoDB" id="5614404at2"/>
<evidence type="ECO:0000313" key="2">
    <source>
        <dbReference type="EMBL" id="SMC46731.1"/>
    </source>
</evidence>
<evidence type="ECO:0008006" key="4">
    <source>
        <dbReference type="Google" id="ProtNLM"/>
    </source>
</evidence>
<dbReference type="InterPro" id="IPR037257">
    <property type="entry name" value="T2SS_E_N_sf"/>
</dbReference>
<keyword evidence="1" id="KW-0145">Chemotaxis</keyword>
<dbReference type="SUPFAM" id="SSF160246">
    <property type="entry name" value="EspE N-terminal domain-like"/>
    <property type="match status" value="1"/>
</dbReference>